<dbReference type="InterPro" id="IPR035994">
    <property type="entry name" value="Nucleoside_phosphorylase_sf"/>
</dbReference>
<comment type="caution">
    <text evidence="3">The sequence shown here is derived from an EMBL/GenBank/DDBJ whole genome shotgun (WGS) entry which is preliminary data.</text>
</comment>
<keyword evidence="1" id="KW-0732">Signal</keyword>
<keyword evidence="4" id="KW-1185">Reference proteome</keyword>
<dbReference type="Proteomes" id="UP001443914">
    <property type="component" value="Unassembled WGS sequence"/>
</dbReference>
<evidence type="ECO:0000313" key="4">
    <source>
        <dbReference type="Proteomes" id="UP001443914"/>
    </source>
</evidence>
<name>A0AAW1H8T3_SAPOF</name>
<dbReference type="Pfam" id="PF01048">
    <property type="entry name" value="PNP_UDP_1"/>
    <property type="match status" value="1"/>
</dbReference>
<dbReference type="AlphaFoldDB" id="A0AAW1H8T3"/>
<feature type="domain" description="Nucleoside phosphorylase" evidence="2">
    <location>
        <begin position="47"/>
        <end position="303"/>
    </location>
</feature>
<dbReference type="PANTHER" id="PTHR21234:SF43">
    <property type="entry name" value="OS06G0112100 PROTEIN"/>
    <property type="match status" value="1"/>
</dbReference>
<evidence type="ECO:0000313" key="3">
    <source>
        <dbReference type="EMBL" id="KAK9672468.1"/>
    </source>
</evidence>
<evidence type="ECO:0000259" key="2">
    <source>
        <dbReference type="Pfam" id="PF01048"/>
    </source>
</evidence>
<reference evidence="3" key="1">
    <citation type="submission" date="2024-03" db="EMBL/GenBank/DDBJ databases">
        <title>WGS assembly of Saponaria officinalis var. Norfolk2.</title>
        <authorList>
            <person name="Jenkins J."/>
            <person name="Shu S."/>
            <person name="Grimwood J."/>
            <person name="Barry K."/>
            <person name="Goodstein D."/>
            <person name="Schmutz J."/>
            <person name="Leebens-Mack J."/>
            <person name="Osbourn A."/>
        </authorList>
    </citation>
    <scope>NUCLEOTIDE SEQUENCE [LARGE SCALE GENOMIC DNA]</scope>
    <source>
        <strain evidence="3">JIC</strain>
    </source>
</reference>
<dbReference type="SUPFAM" id="SSF53167">
    <property type="entry name" value="Purine and uridine phosphorylases"/>
    <property type="match status" value="1"/>
</dbReference>
<protein>
    <recommendedName>
        <fullName evidence="2">Nucleoside phosphorylase domain-containing protein</fullName>
    </recommendedName>
</protein>
<dbReference type="EMBL" id="JBDFQZ010000012">
    <property type="protein sequence ID" value="KAK9672468.1"/>
    <property type="molecule type" value="Genomic_DNA"/>
</dbReference>
<dbReference type="GO" id="GO:0009116">
    <property type="term" value="P:nucleoside metabolic process"/>
    <property type="evidence" value="ECO:0007669"/>
    <property type="project" value="InterPro"/>
</dbReference>
<sequence>MAGMMKLLLAVVVGLLVMVPDTMQLSVDHPLHTVVERLNVNAGPFLGLVISSGRDEKILKNSTYYEPDTSVPYITIAGRRFNFGKLSGEPVIYVLAGEPLSNVGVTVQILLDTFKIKGIIHYGAAATVSNQVFISDVVIPSQVAFTSVWNWEKYGAEVAEPALKIGDYNLPEAGENSLGSIEVQSTKLYTPTSSKKSTFWFNVHSEWVQLASQINFGERLTVHVGGSFKMGSSDVFLSNVAYGTYLNKQLGVTAVDTGSAAVVATSIANGVPHIVFRGASNRPPGTNVDPRLFEVTAKNVLKTVVAFISKLSPKTYANVY</sequence>
<feature type="signal peptide" evidence="1">
    <location>
        <begin position="1"/>
        <end position="24"/>
    </location>
</feature>
<evidence type="ECO:0000256" key="1">
    <source>
        <dbReference type="SAM" id="SignalP"/>
    </source>
</evidence>
<organism evidence="3 4">
    <name type="scientific">Saponaria officinalis</name>
    <name type="common">Common soapwort</name>
    <name type="synonym">Lychnis saponaria</name>
    <dbReference type="NCBI Taxonomy" id="3572"/>
    <lineage>
        <taxon>Eukaryota</taxon>
        <taxon>Viridiplantae</taxon>
        <taxon>Streptophyta</taxon>
        <taxon>Embryophyta</taxon>
        <taxon>Tracheophyta</taxon>
        <taxon>Spermatophyta</taxon>
        <taxon>Magnoliopsida</taxon>
        <taxon>eudicotyledons</taxon>
        <taxon>Gunneridae</taxon>
        <taxon>Pentapetalae</taxon>
        <taxon>Caryophyllales</taxon>
        <taxon>Caryophyllaceae</taxon>
        <taxon>Caryophylleae</taxon>
        <taxon>Saponaria</taxon>
    </lineage>
</organism>
<dbReference type="GO" id="GO:0003824">
    <property type="term" value="F:catalytic activity"/>
    <property type="evidence" value="ECO:0007669"/>
    <property type="project" value="InterPro"/>
</dbReference>
<dbReference type="Gene3D" id="3.40.50.1580">
    <property type="entry name" value="Nucleoside phosphorylase domain"/>
    <property type="match status" value="1"/>
</dbReference>
<gene>
    <name evidence="3" type="ORF">RND81_12G102900</name>
</gene>
<proteinExistence type="predicted"/>
<feature type="chain" id="PRO_5043968288" description="Nucleoside phosphorylase domain-containing protein" evidence="1">
    <location>
        <begin position="25"/>
        <end position="320"/>
    </location>
</feature>
<accession>A0AAW1H8T3</accession>
<dbReference type="PANTHER" id="PTHR21234">
    <property type="entry name" value="PURINE NUCLEOSIDE PHOSPHORYLASE"/>
    <property type="match status" value="1"/>
</dbReference>
<dbReference type="InterPro" id="IPR000845">
    <property type="entry name" value="Nucleoside_phosphorylase_d"/>
</dbReference>